<reference evidence="2" key="1">
    <citation type="submission" date="2016-04" db="EMBL/GenBank/DDBJ databases">
        <authorList>
            <person name="Chen L."/>
            <person name="Zhuang W."/>
            <person name="Wang G."/>
        </authorList>
    </citation>
    <scope>NUCLEOTIDE SEQUENCE [LARGE SCALE GENOMIC DNA]</scope>
    <source>
        <strain evidence="2">17621</strain>
    </source>
</reference>
<dbReference type="AlphaFoldDB" id="A0A1V9E424"/>
<evidence type="ECO:0000313" key="1">
    <source>
        <dbReference type="EMBL" id="OQP40846.1"/>
    </source>
</evidence>
<dbReference type="Proteomes" id="UP000192610">
    <property type="component" value="Unassembled WGS sequence"/>
</dbReference>
<keyword evidence="2" id="KW-1185">Reference proteome</keyword>
<accession>A0A1V9E424</accession>
<organism evidence="1 2">
    <name type="scientific">Niastella yeongjuensis</name>
    <dbReference type="NCBI Taxonomy" id="354355"/>
    <lineage>
        <taxon>Bacteria</taxon>
        <taxon>Pseudomonadati</taxon>
        <taxon>Bacteroidota</taxon>
        <taxon>Chitinophagia</taxon>
        <taxon>Chitinophagales</taxon>
        <taxon>Chitinophagaceae</taxon>
        <taxon>Niastella</taxon>
    </lineage>
</organism>
<dbReference type="STRING" id="354355.SAMN05660816_04121"/>
<dbReference type="OrthoDB" id="982085at2"/>
<name>A0A1V9E424_9BACT</name>
<dbReference type="RefSeq" id="WP_081203828.1">
    <property type="nucleotide sequence ID" value="NZ_FOCZ01000007.1"/>
</dbReference>
<evidence type="ECO:0000313" key="2">
    <source>
        <dbReference type="Proteomes" id="UP000192610"/>
    </source>
</evidence>
<dbReference type="PROSITE" id="PS00018">
    <property type="entry name" value="EF_HAND_1"/>
    <property type="match status" value="1"/>
</dbReference>
<protein>
    <recommendedName>
        <fullName evidence="3">EF-hand domain-containing protein</fullName>
    </recommendedName>
</protein>
<dbReference type="InterPro" id="IPR018247">
    <property type="entry name" value="EF_Hand_1_Ca_BS"/>
</dbReference>
<proteinExistence type="predicted"/>
<sequence>MLENLFNLVRQQAGDAIINNPAIPNQQNEEAVQEAGHSIVDSLKSALSGGQLNDVLGMFANGQANASAPVVQQATGNFMERLQGKFGLNNSQAAGIAQSLIPNVMNQLAQKTANPNDNSFDVQQIFNQLSGGKTAGMNLQGILNKLKGGLDSDHDGDVDLQDLKSLFSGSGSLVDKLKGMLG</sequence>
<dbReference type="EMBL" id="LVXG01000067">
    <property type="protein sequence ID" value="OQP40846.1"/>
    <property type="molecule type" value="Genomic_DNA"/>
</dbReference>
<gene>
    <name evidence="1" type="ORF">A4H97_14655</name>
</gene>
<evidence type="ECO:0008006" key="3">
    <source>
        <dbReference type="Google" id="ProtNLM"/>
    </source>
</evidence>
<comment type="caution">
    <text evidence="1">The sequence shown here is derived from an EMBL/GenBank/DDBJ whole genome shotgun (WGS) entry which is preliminary data.</text>
</comment>